<feature type="domain" description="F-box" evidence="1">
    <location>
        <begin position="12"/>
        <end position="65"/>
    </location>
</feature>
<name>A0AAW1XP17_RUBAR</name>
<comment type="caution">
    <text evidence="2">The sequence shown here is derived from an EMBL/GenBank/DDBJ whole genome shotgun (WGS) entry which is preliminary data.</text>
</comment>
<gene>
    <name evidence="2" type="ORF">M0R45_014467</name>
</gene>
<reference evidence="2 3" key="1">
    <citation type="journal article" date="2023" name="G3 (Bethesda)">
        <title>A chromosome-length genome assembly and annotation of blackberry (Rubus argutus, cv. 'Hillquist').</title>
        <authorList>
            <person name="Bruna T."/>
            <person name="Aryal R."/>
            <person name="Dudchenko O."/>
            <person name="Sargent D.J."/>
            <person name="Mead D."/>
            <person name="Buti M."/>
            <person name="Cavallini A."/>
            <person name="Hytonen T."/>
            <person name="Andres J."/>
            <person name="Pham M."/>
            <person name="Weisz D."/>
            <person name="Mascagni F."/>
            <person name="Usai G."/>
            <person name="Natali L."/>
            <person name="Bassil N."/>
            <person name="Fernandez G.E."/>
            <person name="Lomsadze A."/>
            <person name="Armour M."/>
            <person name="Olukolu B."/>
            <person name="Poorten T."/>
            <person name="Britton C."/>
            <person name="Davik J."/>
            <person name="Ashrafi H."/>
            <person name="Aiden E.L."/>
            <person name="Borodovsky M."/>
            <person name="Worthington M."/>
        </authorList>
    </citation>
    <scope>NUCLEOTIDE SEQUENCE [LARGE SCALE GENOMIC DNA]</scope>
    <source>
        <strain evidence="2">PI 553951</strain>
    </source>
</reference>
<dbReference type="InterPro" id="IPR055294">
    <property type="entry name" value="FBL60-like"/>
</dbReference>
<dbReference type="InterPro" id="IPR036047">
    <property type="entry name" value="F-box-like_dom_sf"/>
</dbReference>
<dbReference type="SUPFAM" id="SSF52058">
    <property type="entry name" value="L domain-like"/>
    <property type="match status" value="1"/>
</dbReference>
<dbReference type="PANTHER" id="PTHR31293">
    <property type="entry name" value="RNI-LIKE SUPERFAMILY PROTEIN"/>
    <property type="match status" value="1"/>
</dbReference>
<dbReference type="InterPro" id="IPR053781">
    <property type="entry name" value="F-box_AtFBL13-like"/>
</dbReference>
<accession>A0AAW1XP17</accession>
<keyword evidence="3" id="KW-1185">Reference proteome</keyword>
<dbReference type="InterPro" id="IPR001810">
    <property type="entry name" value="F-box_dom"/>
</dbReference>
<dbReference type="CDD" id="cd22160">
    <property type="entry name" value="F-box_AtFBL13-like"/>
    <property type="match status" value="1"/>
</dbReference>
<dbReference type="Proteomes" id="UP001457282">
    <property type="component" value="Unassembled WGS sequence"/>
</dbReference>
<sequence>MGSESDSQATVQDRISALPDAVLYHILAFLETKCTVRTSILSKRWKNIWAYVPNLYLNDEDFSSFADFIVFVDRALLIRESSAIQKFHLHCNMCHAEDFSRIDGWIRTAIRYNVVELDLCIDADTEEMFELPKSLLTCKTLMVWKLWSTYTIKIPISGWYPNLKFLRVKFKYPSLFNPDNDSMDFSHFPVLEYLRIDGSLGFDAFNLNVCVPALKTLRISLNHEYHQREAYNFLINAPKLEKLDVKEGYLSNYTFKNTKSLVEANIHVFSEEDDEQAASATRATKFLSGISGVKCLTISSPFSTVSIH</sequence>
<dbReference type="PANTHER" id="PTHR31293:SF12">
    <property type="entry name" value="RNI-LIKE SUPERFAMILY PROTEIN"/>
    <property type="match status" value="1"/>
</dbReference>
<dbReference type="InterPro" id="IPR032675">
    <property type="entry name" value="LRR_dom_sf"/>
</dbReference>
<evidence type="ECO:0000313" key="2">
    <source>
        <dbReference type="EMBL" id="KAK9937694.1"/>
    </source>
</evidence>
<dbReference type="Gene3D" id="3.80.10.10">
    <property type="entry name" value="Ribonuclease Inhibitor"/>
    <property type="match status" value="1"/>
</dbReference>
<dbReference type="Gene3D" id="1.20.1280.50">
    <property type="match status" value="1"/>
</dbReference>
<protein>
    <recommendedName>
        <fullName evidence="1">F-box domain-containing protein</fullName>
    </recommendedName>
</protein>
<proteinExistence type="predicted"/>
<evidence type="ECO:0000259" key="1">
    <source>
        <dbReference type="PROSITE" id="PS50181"/>
    </source>
</evidence>
<dbReference type="EMBL" id="JBEDUW010000003">
    <property type="protein sequence ID" value="KAK9937694.1"/>
    <property type="molecule type" value="Genomic_DNA"/>
</dbReference>
<dbReference type="AlphaFoldDB" id="A0AAW1XP17"/>
<evidence type="ECO:0000313" key="3">
    <source>
        <dbReference type="Proteomes" id="UP001457282"/>
    </source>
</evidence>
<dbReference type="SUPFAM" id="SSF81383">
    <property type="entry name" value="F-box domain"/>
    <property type="match status" value="1"/>
</dbReference>
<dbReference type="PROSITE" id="PS50181">
    <property type="entry name" value="FBOX"/>
    <property type="match status" value="1"/>
</dbReference>
<organism evidence="2 3">
    <name type="scientific">Rubus argutus</name>
    <name type="common">Southern blackberry</name>
    <dbReference type="NCBI Taxonomy" id="59490"/>
    <lineage>
        <taxon>Eukaryota</taxon>
        <taxon>Viridiplantae</taxon>
        <taxon>Streptophyta</taxon>
        <taxon>Embryophyta</taxon>
        <taxon>Tracheophyta</taxon>
        <taxon>Spermatophyta</taxon>
        <taxon>Magnoliopsida</taxon>
        <taxon>eudicotyledons</taxon>
        <taxon>Gunneridae</taxon>
        <taxon>Pentapetalae</taxon>
        <taxon>rosids</taxon>
        <taxon>fabids</taxon>
        <taxon>Rosales</taxon>
        <taxon>Rosaceae</taxon>
        <taxon>Rosoideae</taxon>
        <taxon>Rosoideae incertae sedis</taxon>
        <taxon>Rubus</taxon>
    </lineage>
</organism>
<dbReference type="Pfam" id="PF00646">
    <property type="entry name" value="F-box"/>
    <property type="match status" value="1"/>
</dbReference>